<reference evidence="1" key="1">
    <citation type="journal article" date="2020" name="Cell">
        <title>Large-Scale Comparative Analyses of Tick Genomes Elucidate Their Genetic Diversity and Vector Capacities.</title>
        <authorList>
            <consortium name="Tick Genome and Microbiome Consortium (TIGMIC)"/>
            <person name="Jia N."/>
            <person name="Wang J."/>
            <person name="Shi W."/>
            <person name="Du L."/>
            <person name="Sun Y."/>
            <person name="Zhan W."/>
            <person name="Jiang J.F."/>
            <person name="Wang Q."/>
            <person name="Zhang B."/>
            <person name="Ji P."/>
            <person name="Bell-Sakyi L."/>
            <person name="Cui X.M."/>
            <person name="Yuan T.T."/>
            <person name="Jiang B.G."/>
            <person name="Yang W.F."/>
            <person name="Lam T.T."/>
            <person name="Chang Q.C."/>
            <person name="Ding S.J."/>
            <person name="Wang X.J."/>
            <person name="Zhu J.G."/>
            <person name="Ruan X.D."/>
            <person name="Zhao L."/>
            <person name="Wei J.T."/>
            <person name="Ye R.Z."/>
            <person name="Que T.C."/>
            <person name="Du C.H."/>
            <person name="Zhou Y.H."/>
            <person name="Cheng J.X."/>
            <person name="Dai P.F."/>
            <person name="Guo W.B."/>
            <person name="Han X.H."/>
            <person name="Huang E.J."/>
            <person name="Li L.F."/>
            <person name="Wei W."/>
            <person name="Gao Y.C."/>
            <person name="Liu J.Z."/>
            <person name="Shao H.Z."/>
            <person name="Wang X."/>
            <person name="Wang C.C."/>
            <person name="Yang T.C."/>
            <person name="Huo Q.B."/>
            <person name="Li W."/>
            <person name="Chen H.Y."/>
            <person name="Chen S.E."/>
            <person name="Zhou L.G."/>
            <person name="Ni X.B."/>
            <person name="Tian J.H."/>
            <person name="Sheng Y."/>
            <person name="Liu T."/>
            <person name="Pan Y.S."/>
            <person name="Xia L.Y."/>
            <person name="Li J."/>
            <person name="Zhao F."/>
            <person name="Cao W.C."/>
        </authorList>
    </citation>
    <scope>NUCLEOTIDE SEQUENCE</scope>
    <source>
        <strain evidence="1">Rmic-2018</strain>
    </source>
</reference>
<keyword evidence="2" id="KW-1185">Reference proteome</keyword>
<reference evidence="1" key="2">
    <citation type="submission" date="2021-09" db="EMBL/GenBank/DDBJ databases">
        <authorList>
            <person name="Jia N."/>
            <person name="Wang J."/>
            <person name="Shi W."/>
            <person name="Du L."/>
            <person name="Sun Y."/>
            <person name="Zhan W."/>
            <person name="Jiang J."/>
            <person name="Wang Q."/>
            <person name="Zhang B."/>
            <person name="Ji P."/>
            <person name="Sakyi L.B."/>
            <person name="Cui X."/>
            <person name="Yuan T."/>
            <person name="Jiang B."/>
            <person name="Yang W."/>
            <person name="Lam T.T.-Y."/>
            <person name="Chang Q."/>
            <person name="Ding S."/>
            <person name="Wang X."/>
            <person name="Zhu J."/>
            <person name="Ruan X."/>
            <person name="Zhao L."/>
            <person name="Wei J."/>
            <person name="Que T."/>
            <person name="Du C."/>
            <person name="Cheng J."/>
            <person name="Dai P."/>
            <person name="Han X."/>
            <person name="Huang E."/>
            <person name="Gao Y."/>
            <person name="Liu J."/>
            <person name="Shao H."/>
            <person name="Ye R."/>
            <person name="Li L."/>
            <person name="Wei W."/>
            <person name="Wang X."/>
            <person name="Wang C."/>
            <person name="Huo Q."/>
            <person name="Li W."/>
            <person name="Guo W."/>
            <person name="Chen H."/>
            <person name="Chen S."/>
            <person name="Zhou L."/>
            <person name="Zhou L."/>
            <person name="Ni X."/>
            <person name="Tian J."/>
            <person name="Zhou Y."/>
            <person name="Sheng Y."/>
            <person name="Liu T."/>
            <person name="Pan Y."/>
            <person name="Xia L."/>
            <person name="Li J."/>
            <person name="Zhao F."/>
            <person name="Cao W."/>
        </authorList>
    </citation>
    <scope>NUCLEOTIDE SEQUENCE</scope>
    <source>
        <strain evidence="1">Rmic-2018</strain>
        <tissue evidence="1">Larvae</tissue>
    </source>
</reference>
<dbReference type="AlphaFoldDB" id="A0A9J6CZE5"/>
<comment type="caution">
    <text evidence="1">The sequence shown here is derived from an EMBL/GenBank/DDBJ whole genome shotgun (WGS) entry which is preliminary data.</text>
</comment>
<sequence>MPEATVDGEVITEEEANAPVWIAAHKKHPENPLEATGKQHRVPAGALYTGATKKVAAASLLRPLPSGQCRVVVRPGGGLDVRKSSKIKLLESLLLAARLPPTAADEDIVCTDDTENIFFISTQRTANAEAHANVREIALMEQRYPVSAYVAAPGSTSRGIVLGVEANLPDWKLRRLFLTLHNPMLLSVRRIKKQLGFSYSSD</sequence>
<evidence type="ECO:0000313" key="2">
    <source>
        <dbReference type="Proteomes" id="UP000821866"/>
    </source>
</evidence>
<dbReference type="Proteomes" id="UP000821866">
    <property type="component" value="Unassembled WGS sequence"/>
</dbReference>
<gene>
    <name evidence="1" type="ORF">HPB51_027707</name>
</gene>
<organism evidence="1 2">
    <name type="scientific">Rhipicephalus microplus</name>
    <name type="common">Cattle tick</name>
    <name type="synonym">Boophilus microplus</name>
    <dbReference type="NCBI Taxonomy" id="6941"/>
    <lineage>
        <taxon>Eukaryota</taxon>
        <taxon>Metazoa</taxon>
        <taxon>Ecdysozoa</taxon>
        <taxon>Arthropoda</taxon>
        <taxon>Chelicerata</taxon>
        <taxon>Arachnida</taxon>
        <taxon>Acari</taxon>
        <taxon>Parasitiformes</taxon>
        <taxon>Ixodida</taxon>
        <taxon>Ixodoidea</taxon>
        <taxon>Ixodidae</taxon>
        <taxon>Rhipicephalinae</taxon>
        <taxon>Rhipicephalus</taxon>
        <taxon>Boophilus</taxon>
    </lineage>
</organism>
<dbReference type="EMBL" id="JABSTU010004299">
    <property type="protein sequence ID" value="KAH7964053.1"/>
    <property type="molecule type" value="Genomic_DNA"/>
</dbReference>
<protein>
    <submittedName>
        <fullName evidence="1">Uncharacterized protein</fullName>
    </submittedName>
</protein>
<name>A0A9J6CZE5_RHIMP</name>
<accession>A0A9J6CZE5</accession>
<proteinExistence type="predicted"/>
<evidence type="ECO:0000313" key="1">
    <source>
        <dbReference type="EMBL" id="KAH7964053.1"/>
    </source>
</evidence>